<sequence>MARFKDALQSEKNDNKSLATQLTNLCSRYENLKANLEEGDMTHLIETSEHTMADTKDANDDEGGHAFKDSATSEHPSNIPRKRDDDDAGGGSACITQTSKSAPKITRSQ</sequence>
<evidence type="ECO:0000256" key="1">
    <source>
        <dbReference type="SAM" id="Coils"/>
    </source>
</evidence>
<feature type="compositionally biased region" description="Basic and acidic residues" evidence="2">
    <location>
        <begin position="40"/>
        <end position="72"/>
    </location>
</feature>
<evidence type="ECO:0000313" key="3">
    <source>
        <dbReference type="EMBL" id="KAL2621823.1"/>
    </source>
</evidence>
<feature type="region of interest" description="Disordered" evidence="2">
    <location>
        <begin position="40"/>
        <end position="109"/>
    </location>
</feature>
<name>A0ABD1Y4Y6_9MARC</name>
<gene>
    <name evidence="3" type="ORF">R1flu_002028</name>
</gene>
<keyword evidence="1" id="KW-0175">Coiled coil</keyword>
<evidence type="ECO:0000256" key="2">
    <source>
        <dbReference type="SAM" id="MobiDB-lite"/>
    </source>
</evidence>
<feature type="compositionally biased region" description="Polar residues" evidence="2">
    <location>
        <begin position="94"/>
        <end position="109"/>
    </location>
</feature>
<keyword evidence="4" id="KW-1185">Reference proteome</keyword>
<proteinExistence type="predicted"/>
<organism evidence="3 4">
    <name type="scientific">Riccia fluitans</name>
    <dbReference type="NCBI Taxonomy" id="41844"/>
    <lineage>
        <taxon>Eukaryota</taxon>
        <taxon>Viridiplantae</taxon>
        <taxon>Streptophyta</taxon>
        <taxon>Embryophyta</taxon>
        <taxon>Marchantiophyta</taxon>
        <taxon>Marchantiopsida</taxon>
        <taxon>Marchantiidae</taxon>
        <taxon>Marchantiales</taxon>
        <taxon>Ricciaceae</taxon>
        <taxon>Riccia</taxon>
    </lineage>
</organism>
<accession>A0ABD1Y4Y6</accession>
<protein>
    <submittedName>
        <fullName evidence="3">Uncharacterized protein</fullName>
    </submittedName>
</protein>
<evidence type="ECO:0000313" key="4">
    <source>
        <dbReference type="Proteomes" id="UP001605036"/>
    </source>
</evidence>
<reference evidence="3 4" key="1">
    <citation type="submission" date="2024-09" db="EMBL/GenBank/DDBJ databases">
        <title>Chromosome-scale assembly of Riccia fluitans.</title>
        <authorList>
            <person name="Paukszto L."/>
            <person name="Sawicki J."/>
            <person name="Karawczyk K."/>
            <person name="Piernik-Szablinska J."/>
            <person name="Szczecinska M."/>
            <person name="Mazdziarz M."/>
        </authorList>
    </citation>
    <scope>NUCLEOTIDE SEQUENCE [LARGE SCALE GENOMIC DNA]</scope>
    <source>
        <strain evidence="3">Rf_01</strain>
        <tissue evidence="3">Aerial parts of the thallus</tissue>
    </source>
</reference>
<feature type="coiled-coil region" evidence="1">
    <location>
        <begin position="1"/>
        <end position="35"/>
    </location>
</feature>
<dbReference type="AlphaFoldDB" id="A0ABD1Y4Y6"/>
<dbReference type="Proteomes" id="UP001605036">
    <property type="component" value="Unassembled WGS sequence"/>
</dbReference>
<dbReference type="EMBL" id="JBHFFA010000006">
    <property type="protein sequence ID" value="KAL2621823.1"/>
    <property type="molecule type" value="Genomic_DNA"/>
</dbReference>
<comment type="caution">
    <text evidence="3">The sequence shown here is derived from an EMBL/GenBank/DDBJ whole genome shotgun (WGS) entry which is preliminary data.</text>
</comment>